<dbReference type="Gene3D" id="1.10.1410.10">
    <property type="match status" value="1"/>
</dbReference>
<feature type="domain" description="PAP/OAS1 substrate-binding-related" evidence="3">
    <location>
        <begin position="155"/>
        <end position="347"/>
    </location>
</feature>
<feature type="domain" description="Poly(A) RNA polymerase mitochondrial-like central palm" evidence="2">
    <location>
        <begin position="22"/>
        <end position="142"/>
    </location>
</feature>
<accession>A0AAV3PPH4</accession>
<dbReference type="InterPro" id="IPR054708">
    <property type="entry name" value="MTPAP-like_central"/>
</dbReference>
<evidence type="ECO:0000313" key="5">
    <source>
        <dbReference type="Proteomes" id="UP001454036"/>
    </source>
</evidence>
<dbReference type="Pfam" id="PF26180">
    <property type="entry name" value="PAP-OAS1"/>
    <property type="match status" value="1"/>
</dbReference>
<dbReference type="PANTHER" id="PTHR45979:SF2">
    <property type="entry name" value="PAP_OAS1 SUBSTRATE-BINDING DOMAIN SUPERFAMILY"/>
    <property type="match status" value="1"/>
</dbReference>
<dbReference type="CDD" id="cd05402">
    <property type="entry name" value="NT_PAP_TUTase"/>
    <property type="match status" value="1"/>
</dbReference>
<dbReference type="AlphaFoldDB" id="A0AAV3PPH4"/>
<reference evidence="4 5" key="1">
    <citation type="submission" date="2024-01" db="EMBL/GenBank/DDBJ databases">
        <title>The complete chloroplast genome sequence of Lithospermum erythrorhizon: insights into the phylogenetic relationship among Boraginaceae species and the maternal lineages of purple gromwells.</title>
        <authorList>
            <person name="Okada T."/>
            <person name="Watanabe K."/>
        </authorList>
    </citation>
    <scope>NUCLEOTIDE SEQUENCE [LARGE SCALE GENOMIC DNA]</scope>
</reference>
<organism evidence="4 5">
    <name type="scientific">Lithospermum erythrorhizon</name>
    <name type="common">Purple gromwell</name>
    <name type="synonym">Lithospermum officinale var. erythrorhizon</name>
    <dbReference type="NCBI Taxonomy" id="34254"/>
    <lineage>
        <taxon>Eukaryota</taxon>
        <taxon>Viridiplantae</taxon>
        <taxon>Streptophyta</taxon>
        <taxon>Embryophyta</taxon>
        <taxon>Tracheophyta</taxon>
        <taxon>Spermatophyta</taxon>
        <taxon>Magnoliopsida</taxon>
        <taxon>eudicotyledons</taxon>
        <taxon>Gunneridae</taxon>
        <taxon>Pentapetalae</taxon>
        <taxon>asterids</taxon>
        <taxon>lamiids</taxon>
        <taxon>Boraginales</taxon>
        <taxon>Boraginaceae</taxon>
        <taxon>Boraginoideae</taxon>
        <taxon>Lithospermeae</taxon>
        <taxon>Lithospermum</taxon>
    </lineage>
</organism>
<dbReference type="Gene3D" id="3.30.460.10">
    <property type="entry name" value="Beta Polymerase, domain 2"/>
    <property type="match status" value="1"/>
</dbReference>
<dbReference type="SUPFAM" id="SSF81631">
    <property type="entry name" value="PAP/OAS1 substrate-binding domain"/>
    <property type="match status" value="1"/>
</dbReference>
<sequence length="814" mass="90708">MGDLEEIIVSSNSIIISAEKVTQKIISEVQPTDKSEGRRSEVIDYVQRLIRTCLGCQVFPYGSVPLKTYLPDGDIDLTAFAGINNEESLPTDIASVLEREEQNEAAEFVVKDVQLIRAEVKIVKCIVQNIVVDISINQIGGLCTLCFLEQVDRLIAKDHLFKRSIILIKAWCYYESRILGAHHALISTYALETLVLYIFHLFHSMLDGPLAVLYKFLDYFSKFDWDNYCISLTGPVPLSSLPEIIAETPENGGNGLLLSGDFLRNCIDKFHVPSREAETNPRTFQEKHLNIVDPLKENNNLGRSVSKGNFYRIKSAFTYGARKLGRILLQSEDSIAFELHNFFLNTLERHGHGERPDVQDSAGPLPNHYHYGPESDLSDYNGNYVPEHSRTYPDVASCSGAVSTDIAKVGSRSVSENGNHKHTLDGNGSVVDLEEAGNLKGSQVQGLKIYNDIPGRSASDLEVNVSARGFPYHAPHLFFSNSHVHDEMVKSPSNQLKNSETSFKVSQASIDNGFVKEENLMVSNSDSVDPKAINYSMTCGMDHEVNSYGSPTYTHSLSDLTGDYETHVNCLRYGRWWFEYGAGIPVLPIPLMLPHYQMKMPYEAMLHPPHFKRNGYSHGNVNDIIQNPSFCAMNPLVIPPAVAVGLEDMPKPRGTGTYFPNSYQPRQVLRPSVAKPRNPSTRSPRTNVPSPTFPEPFNHDRYSCGSPRSDQPSPKHGFSDVQHPLSRCGKGHLTANGSVALSEGFIELGSADYISASSLERSRQQKYSSTSSPSSPVYKPVFSKDDRFSMRLAYRLKDEDDFPPLSNRGDPVLE</sequence>
<name>A0AAV3PPH4_LITER</name>
<evidence type="ECO:0000259" key="3">
    <source>
        <dbReference type="Pfam" id="PF26180"/>
    </source>
</evidence>
<protein>
    <recommendedName>
        <fullName evidence="6">PAP/OAS1 substrate-binding domain superfamily</fullName>
    </recommendedName>
</protein>
<dbReference type="FunFam" id="1.10.1410.10:FF:000013">
    <property type="entry name" value="PAP/OAS1 substrate-binding domain superfamily"/>
    <property type="match status" value="1"/>
</dbReference>
<dbReference type="SUPFAM" id="SSF81301">
    <property type="entry name" value="Nucleotidyltransferase"/>
    <property type="match status" value="1"/>
</dbReference>
<evidence type="ECO:0000256" key="1">
    <source>
        <dbReference type="SAM" id="MobiDB-lite"/>
    </source>
</evidence>
<dbReference type="PANTHER" id="PTHR45979">
    <property type="entry name" value="PAP/OAS1 SUBSTRATE-BINDING DOMAIN SUPERFAMILY"/>
    <property type="match status" value="1"/>
</dbReference>
<evidence type="ECO:0000313" key="4">
    <source>
        <dbReference type="EMBL" id="GAA0152210.1"/>
    </source>
</evidence>
<comment type="caution">
    <text evidence="4">The sequence shown here is derived from an EMBL/GenBank/DDBJ whole genome shotgun (WGS) entry which is preliminary data.</text>
</comment>
<gene>
    <name evidence="4" type="ORF">LIER_10747</name>
</gene>
<proteinExistence type="predicted"/>
<dbReference type="Proteomes" id="UP001454036">
    <property type="component" value="Unassembled WGS sequence"/>
</dbReference>
<dbReference type="EMBL" id="BAABME010001937">
    <property type="protein sequence ID" value="GAA0152210.1"/>
    <property type="molecule type" value="Genomic_DNA"/>
</dbReference>
<feature type="region of interest" description="Disordered" evidence="1">
    <location>
        <begin position="653"/>
        <end position="723"/>
    </location>
</feature>
<keyword evidence="5" id="KW-1185">Reference proteome</keyword>
<dbReference type="Pfam" id="PF22600">
    <property type="entry name" value="MTPAP-like_central"/>
    <property type="match status" value="1"/>
</dbReference>
<feature type="region of interest" description="Disordered" evidence="1">
    <location>
        <begin position="352"/>
        <end position="376"/>
    </location>
</feature>
<evidence type="ECO:0000259" key="2">
    <source>
        <dbReference type="Pfam" id="PF22600"/>
    </source>
</evidence>
<dbReference type="InterPro" id="IPR058921">
    <property type="entry name" value="PAP/OAS1-rel"/>
</dbReference>
<evidence type="ECO:0008006" key="6">
    <source>
        <dbReference type="Google" id="ProtNLM"/>
    </source>
</evidence>
<dbReference type="InterPro" id="IPR058920">
    <property type="entry name" value="PAP-OAS1-bd-rel"/>
</dbReference>
<feature type="compositionally biased region" description="Polar residues" evidence="1">
    <location>
        <begin position="678"/>
        <end position="690"/>
    </location>
</feature>
<dbReference type="InterPro" id="IPR043519">
    <property type="entry name" value="NT_sf"/>
</dbReference>